<keyword evidence="1" id="KW-1005">Bacterial flagellum biogenesis</keyword>
<sequence length="167" mass="18755">MSIEAICSTLTKLERMHKSLLELANKKTEIITVGDIEALDQMLKDEQAHVAAIDKLEQQRQKQVTDYLGAKGLATTDKTTVADVIDAAEQQTEKDTLTAVRNRLLHIINDLKKQNDLNQKLVFQSLQIVNLTLDGVRPPRPEQFNYSGNEVRGTNTMGKKSYFDSQA</sequence>
<protein>
    <submittedName>
        <fullName evidence="3">Flagellar protein FlgN</fullName>
    </submittedName>
</protein>
<gene>
    <name evidence="3" type="ORF">QNH24_03740</name>
</gene>
<dbReference type="InterPro" id="IPR036679">
    <property type="entry name" value="FlgN-like_sf"/>
</dbReference>
<organism evidence="3 4">
    <name type="scientific">Lysinibacillus pakistanensis</name>
    <dbReference type="NCBI Taxonomy" id="759811"/>
    <lineage>
        <taxon>Bacteria</taxon>
        <taxon>Bacillati</taxon>
        <taxon>Bacillota</taxon>
        <taxon>Bacilli</taxon>
        <taxon>Bacillales</taxon>
        <taxon>Bacillaceae</taxon>
        <taxon>Lysinibacillus</taxon>
    </lineage>
</organism>
<dbReference type="AlphaFoldDB" id="A0AAX3WZ39"/>
<feature type="compositionally biased region" description="Polar residues" evidence="2">
    <location>
        <begin position="144"/>
        <end position="167"/>
    </location>
</feature>
<evidence type="ECO:0000256" key="2">
    <source>
        <dbReference type="SAM" id="MobiDB-lite"/>
    </source>
</evidence>
<feature type="region of interest" description="Disordered" evidence="2">
    <location>
        <begin position="140"/>
        <end position="167"/>
    </location>
</feature>
<dbReference type="RefSeq" id="WP_283870815.1">
    <property type="nucleotide sequence ID" value="NZ_CP126101.1"/>
</dbReference>
<dbReference type="Proteomes" id="UP001178322">
    <property type="component" value="Chromosome"/>
</dbReference>
<keyword evidence="3" id="KW-0966">Cell projection</keyword>
<proteinExistence type="predicted"/>
<dbReference type="Pfam" id="PF05130">
    <property type="entry name" value="FlgN"/>
    <property type="match status" value="1"/>
</dbReference>
<dbReference type="Gene3D" id="1.20.58.300">
    <property type="entry name" value="FlgN-like"/>
    <property type="match status" value="1"/>
</dbReference>
<keyword evidence="3" id="KW-0969">Cilium</keyword>
<dbReference type="InterPro" id="IPR007809">
    <property type="entry name" value="FlgN-like"/>
</dbReference>
<name>A0AAX3WZ39_9BACI</name>
<keyword evidence="3" id="KW-0282">Flagellum</keyword>
<dbReference type="EMBL" id="CP126101">
    <property type="protein sequence ID" value="WHY52362.1"/>
    <property type="molecule type" value="Genomic_DNA"/>
</dbReference>
<evidence type="ECO:0000256" key="1">
    <source>
        <dbReference type="ARBA" id="ARBA00022795"/>
    </source>
</evidence>
<dbReference type="SUPFAM" id="SSF140566">
    <property type="entry name" value="FlgN-like"/>
    <property type="match status" value="1"/>
</dbReference>
<accession>A0AAX3WZ39</accession>
<dbReference type="GO" id="GO:0044780">
    <property type="term" value="P:bacterial-type flagellum assembly"/>
    <property type="evidence" value="ECO:0007669"/>
    <property type="project" value="InterPro"/>
</dbReference>
<evidence type="ECO:0000313" key="4">
    <source>
        <dbReference type="Proteomes" id="UP001178322"/>
    </source>
</evidence>
<reference evidence="3" key="1">
    <citation type="submission" date="2023-05" db="EMBL/GenBank/DDBJ databases">
        <title>Comparative genomics of Bacillaceae isolates and their secondary metabolite potential.</title>
        <authorList>
            <person name="Song L."/>
            <person name="Nielsen L.J."/>
            <person name="Mohite O."/>
            <person name="Xu X."/>
            <person name="Weber T."/>
            <person name="Kovacs A.T."/>
        </authorList>
    </citation>
    <scope>NUCLEOTIDE SEQUENCE</scope>
    <source>
        <strain evidence="3">LY1</strain>
    </source>
</reference>
<evidence type="ECO:0000313" key="3">
    <source>
        <dbReference type="EMBL" id="WHY52362.1"/>
    </source>
</evidence>